<name>A0A3D6BPF1_9FLAO</name>
<dbReference type="Pfam" id="PF01522">
    <property type="entry name" value="Polysacc_deac_1"/>
    <property type="match status" value="1"/>
</dbReference>
<dbReference type="AlphaFoldDB" id="A0A3D6BPF1"/>
<organism evidence="2 3">
    <name type="scientific">Xanthomarina gelatinilytica</name>
    <dbReference type="NCBI Taxonomy" id="1137281"/>
    <lineage>
        <taxon>Bacteria</taxon>
        <taxon>Pseudomonadati</taxon>
        <taxon>Bacteroidota</taxon>
        <taxon>Flavobacteriia</taxon>
        <taxon>Flavobacteriales</taxon>
        <taxon>Flavobacteriaceae</taxon>
        <taxon>Xanthomarina</taxon>
    </lineage>
</organism>
<accession>A0A3D6BPF1</accession>
<dbReference type="CDD" id="cd10929">
    <property type="entry name" value="CE4_u5"/>
    <property type="match status" value="1"/>
</dbReference>
<evidence type="ECO:0000313" key="3">
    <source>
        <dbReference type="Proteomes" id="UP000263268"/>
    </source>
</evidence>
<dbReference type="InterPro" id="IPR011330">
    <property type="entry name" value="Glyco_hydro/deAcase_b/a-brl"/>
</dbReference>
<feature type="domain" description="NodB homology" evidence="1">
    <location>
        <begin position="40"/>
        <end position="185"/>
    </location>
</feature>
<dbReference type="Gene3D" id="3.20.20.370">
    <property type="entry name" value="Glycoside hydrolase/deacetylase"/>
    <property type="match status" value="1"/>
</dbReference>
<sequence>MREVSNGYFVISLDFELHWGIFDKRCVAEYKENLENVKLVIPKLLELAEKHDIKLTFATVGLLFAKNKAELLNNNPKLLPSYSKPRFSPYNQLDTIGNSELDDEFHYASSLIDSIIETNKHEIGTHTYSHYYCLEDGQTIDQFEADLIAAIACAAKKGISIKSIVFPRNQVNKGYLEVCSKHGITSFRGIEKHRIYNTEDRNLNKKQSIRALRLIDSYVNITGYNTYPINNLNTIKGITNIPSSSFLRPYNKSLSALEPLKIARVKKAMTHAAKHNELFHLWWHPHNFGKHMDENFKGLEAILKHYKHLNNKFRFKNVTMEELVSLV</sequence>
<evidence type="ECO:0000313" key="2">
    <source>
        <dbReference type="EMBL" id="HCY81121.1"/>
    </source>
</evidence>
<protein>
    <submittedName>
        <fullName evidence="2">Polysaccharide deacetylase</fullName>
    </submittedName>
</protein>
<dbReference type="SUPFAM" id="SSF88713">
    <property type="entry name" value="Glycoside hydrolase/deacetylase"/>
    <property type="match status" value="1"/>
</dbReference>
<dbReference type="EMBL" id="DPRK01000098">
    <property type="protein sequence ID" value="HCY81121.1"/>
    <property type="molecule type" value="Genomic_DNA"/>
</dbReference>
<dbReference type="Proteomes" id="UP000263268">
    <property type="component" value="Unassembled WGS sequence"/>
</dbReference>
<gene>
    <name evidence="2" type="ORF">DHV22_05680</name>
</gene>
<dbReference type="GO" id="GO:0016810">
    <property type="term" value="F:hydrolase activity, acting on carbon-nitrogen (but not peptide) bonds"/>
    <property type="evidence" value="ECO:0007669"/>
    <property type="project" value="InterPro"/>
</dbReference>
<reference evidence="2 3" key="1">
    <citation type="journal article" date="2018" name="Nat. Biotechnol.">
        <title>A standardized bacterial taxonomy based on genome phylogeny substantially revises the tree of life.</title>
        <authorList>
            <person name="Parks D.H."/>
            <person name="Chuvochina M."/>
            <person name="Waite D.W."/>
            <person name="Rinke C."/>
            <person name="Skarshewski A."/>
            <person name="Chaumeil P.A."/>
            <person name="Hugenholtz P."/>
        </authorList>
    </citation>
    <scope>NUCLEOTIDE SEQUENCE [LARGE SCALE GENOMIC DNA]</scope>
    <source>
        <strain evidence="2">UBA10227</strain>
    </source>
</reference>
<evidence type="ECO:0000259" key="1">
    <source>
        <dbReference type="Pfam" id="PF01522"/>
    </source>
</evidence>
<proteinExistence type="predicted"/>
<comment type="caution">
    <text evidence="2">The sequence shown here is derived from an EMBL/GenBank/DDBJ whole genome shotgun (WGS) entry which is preliminary data.</text>
</comment>
<dbReference type="GO" id="GO:0005975">
    <property type="term" value="P:carbohydrate metabolic process"/>
    <property type="evidence" value="ECO:0007669"/>
    <property type="project" value="InterPro"/>
</dbReference>
<dbReference type="InterPro" id="IPR002509">
    <property type="entry name" value="NODB_dom"/>
</dbReference>